<feature type="chain" id="PRO_5017317834" evidence="1">
    <location>
        <begin position="26"/>
        <end position="125"/>
    </location>
</feature>
<name>A0A395JKR0_9GAMM</name>
<protein>
    <submittedName>
        <fullName evidence="2">Uncharacterized protein</fullName>
    </submittedName>
</protein>
<feature type="signal peptide" evidence="1">
    <location>
        <begin position="1"/>
        <end position="25"/>
    </location>
</feature>
<dbReference type="PROSITE" id="PS51257">
    <property type="entry name" value="PROKAR_LIPOPROTEIN"/>
    <property type="match status" value="1"/>
</dbReference>
<dbReference type="InParanoid" id="A0A395JKR0"/>
<keyword evidence="3" id="KW-1185">Reference proteome</keyword>
<proteinExistence type="predicted"/>
<dbReference type="AlphaFoldDB" id="A0A395JKR0"/>
<dbReference type="EMBL" id="QNRT01000002">
    <property type="protein sequence ID" value="RBP51386.1"/>
    <property type="molecule type" value="Genomic_DNA"/>
</dbReference>
<evidence type="ECO:0000256" key="1">
    <source>
        <dbReference type="SAM" id="SignalP"/>
    </source>
</evidence>
<keyword evidence="1" id="KW-0732">Signal</keyword>
<gene>
    <name evidence="2" type="ORF">DFR28_102806</name>
</gene>
<evidence type="ECO:0000313" key="2">
    <source>
        <dbReference type="EMBL" id="RBP51386.1"/>
    </source>
</evidence>
<reference evidence="2 3" key="1">
    <citation type="submission" date="2018-06" db="EMBL/GenBank/DDBJ databases">
        <title>Genomic Encyclopedia of Type Strains, Phase IV (KMG-IV): sequencing the most valuable type-strain genomes for metagenomic binning, comparative biology and taxonomic classification.</title>
        <authorList>
            <person name="Goeker M."/>
        </authorList>
    </citation>
    <scope>NUCLEOTIDE SEQUENCE [LARGE SCALE GENOMIC DNA]</scope>
    <source>
        <strain evidence="2 3">DSM 24032</strain>
    </source>
</reference>
<organism evidence="2 3">
    <name type="scientific">Arenicella xantha</name>
    <dbReference type="NCBI Taxonomy" id="644221"/>
    <lineage>
        <taxon>Bacteria</taxon>
        <taxon>Pseudomonadati</taxon>
        <taxon>Pseudomonadota</taxon>
        <taxon>Gammaproteobacteria</taxon>
        <taxon>Arenicellales</taxon>
        <taxon>Arenicellaceae</taxon>
        <taxon>Arenicella</taxon>
    </lineage>
</organism>
<accession>A0A395JKR0</accession>
<comment type="caution">
    <text evidence="2">The sequence shown here is derived from an EMBL/GenBank/DDBJ whole genome shotgun (WGS) entry which is preliminary data.</text>
</comment>
<evidence type="ECO:0000313" key="3">
    <source>
        <dbReference type="Proteomes" id="UP000253083"/>
    </source>
</evidence>
<dbReference type="Proteomes" id="UP000253083">
    <property type="component" value="Unassembled WGS sequence"/>
</dbReference>
<sequence length="125" mass="13619">MMKKTYLKNLAFVTLAMACLAPLNAVSGELKTMTNSHSECGYWGDFALIMLDDYEARAEMGDTDPATGTKGMLGYDGTEEGSMGRIYYDQVLSAIEGKLGRDAIYNKGKAICLGYPEGSFDPNNF</sequence>